<dbReference type="InterPro" id="IPR036526">
    <property type="entry name" value="C-N_Hydrolase_sf"/>
</dbReference>
<protein>
    <recommendedName>
        <fullName evidence="9">Apolipoprotein N-acyltransferase</fullName>
        <shortName evidence="9">ALP N-acyltransferase</shortName>
        <ecNumber evidence="9">2.3.1.269</ecNumber>
    </recommendedName>
</protein>
<dbReference type="CDD" id="cd07571">
    <property type="entry name" value="ALP_N-acyl_transferase"/>
    <property type="match status" value="1"/>
</dbReference>
<evidence type="ECO:0000256" key="9">
    <source>
        <dbReference type="HAMAP-Rule" id="MF_01148"/>
    </source>
</evidence>
<dbReference type="HAMAP" id="MF_01148">
    <property type="entry name" value="Lnt"/>
    <property type="match status" value="1"/>
</dbReference>
<feature type="transmembrane region" description="Helical" evidence="9">
    <location>
        <begin position="499"/>
        <end position="518"/>
    </location>
</feature>
<keyword evidence="11" id="KW-0449">Lipoprotein</keyword>
<evidence type="ECO:0000256" key="1">
    <source>
        <dbReference type="ARBA" id="ARBA00004651"/>
    </source>
</evidence>
<keyword evidence="8 9" id="KW-0012">Acyltransferase</keyword>
<comment type="function">
    <text evidence="9">Catalyzes the phospholipid dependent N-acylation of the N-terminal cysteine of apolipoprotein, the last step in lipoprotein maturation.</text>
</comment>
<dbReference type="Proteomes" id="UP000292919">
    <property type="component" value="Unassembled WGS sequence"/>
</dbReference>
<keyword evidence="5 9" id="KW-0812">Transmembrane</keyword>
<feature type="transmembrane region" description="Helical" evidence="9">
    <location>
        <begin position="60"/>
        <end position="77"/>
    </location>
</feature>
<comment type="caution">
    <text evidence="11">The sequence shown here is derived from an EMBL/GenBank/DDBJ whole genome shotgun (WGS) entry which is preliminary data.</text>
</comment>
<dbReference type="EC" id="2.3.1.269" evidence="9"/>
<accession>A0A6H3FC60</accession>
<evidence type="ECO:0000256" key="6">
    <source>
        <dbReference type="ARBA" id="ARBA00022989"/>
    </source>
</evidence>
<dbReference type="EMBL" id="SIXC01000016">
    <property type="protein sequence ID" value="TBH78400.1"/>
    <property type="molecule type" value="Genomic_DNA"/>
</dbReference>
<dbReference type="PROSITE" id="PS51257">
    <property type="entry name" value="PROKAR_LIPOPROTEIN"/>
    <property type="match status" value="1"/>
</dbReference>
<dbReference type="PANTHER" id="PTHR38686:SF1">
    <property type="entry name" value="APOLIPOPROTEIN N-ACYLTRANSFERASE"/>
    <property type="match status" value="1"/>
</dbReference>
<comment type="subcellular location">
    <subcellularLocation>
        <location evidence="1 9">Cell membrane</location>
        <topology evidence="1 9">Multi-pass membrane protein</topology>
    </subcellularLocation>
</comment>
<feature type="transmembrane region" description="Helical" evidence="9">
    <location>
        <begin position="199"/>
        <end position="219"/>
    </location>
</feature>
<keyword evidence="6 9" id="KW-1133">Transmembrane helix</keyword>
<gene>
    <name evidence="9 11" type="primary">lnt</name>
    <name evidence="11" type="ORF">EB812_10815</name>
</gene>
<dbReference type="InterPro" id="IPR003010">
    <property type="entry name" value="C-N_Hydrolase"/>
</dbReference>
<keyword evidence="4 9" id="KW-0808">Transferase</keyword>
<feature type="transmembrane region" description="Helical" evidence="9">
    <location>
        <begin position="30"/>
        <end position="48"/>
    </location>
</feature>
<evidence type="ECO:0000256" key="3">
    <source>
        <dbReference type="ARBA" id="ARBA00022475"/>
    </source>
</evidence>
<keyword evidence="3 9" id="KW-1003">Cell membrane</keyword>
<reference evidence="11 12" key="1">
    <citation type="submission" date="2018-12" db="EMBL/GenBank/DDBJ databases">
        <title>First genome draft of Desulfovibrio legallis sp. nov.</title>
        <authorList>
            <person name="Ben Dhia O."/>
            <person name="Najjari A."/>
            <person name="Ferjani R."/>
            <person name="Fhoula I."/>
            <person name="Fardeau M.-L."/>
            <person name="Boudabbous A."/>
            <person name="Ouzari H.I."/>
        </authorList>
    </citation>
    <scope>NUCLEOTIDE SEQUENCE [LARGE SCALE GENOMIC DNA]</scope>
    <source>
        <strain evidence="11 12">H1T</strain>
    </source>
</reference>
<dbReference type="NCBIfam" id="TIGR00546">
    <property type="entry name" value="lnt"/>
    <property type="match status" value="1"/>
</dbReference>
<dbReference type="Pfam" id="PF00795">
    <property type="entry name" value="CN_hydrolase"/>
    <property type="match status" value="1"/>
</dbReference>
<feature type="transmembrane region" description="Helical" evidence="9">
    <location>
        <begin position="89"/>
        <end position="110"/>
    </location>
</feature>
<dbReference type="Gene3D" id="3.60.110.10">
    <property type="entry name" value="Carbon-nitrogen hydrolase"/>
    <property type="match status" value="1"/>
</dbReference>
<feature type="domain" description="CN hydrolase" evidence="10">
    <location>
        <begin position="241"/>
        <end position="496"/>
    </location>
</feature>
<evidence type="ECO:0000313" key="11">
    <source>
        <dbReference type="EMBL" id="TBH78400.1"/>
    </source>
</evidence>
<comment type="pathway">
    <text evidence="9">Protein modification; lipoprotein biosynthesis (N-acyl transfer).</text>
</comment>
<dbReference type="PANTHER" id="PTHR38686">
    <property type="entry name" value="APOLIPOPROTEIN N-ACYLTRANSFERASE"/>
    <property type="match status" value="1"/>
</dbReference>
<evidence type="ECO:0000256" key="7">
    <source>
        <dbReference type="ARBA" id="ARBA00023136"/>
    </source>
</evidence>
<dbReference type="GO" id="GO:0016410">
    <property type="term" value="F:N-acyltransferase activity"/>
    <property type="evidence" value="ECO:0007669"/>
    <property type="project" value="UniProtKB-UniRule"/>
</dbReference>
<evidence type="ECO:0000259" key="10">
    <source>
        <dbReference type="PROSITE" id="PS50263"/>
    </source>
</evidence>
<comment type="catalytic activity">
    <reaction evidence="9">
        <text>N-terminal S-1,2-diacyl-sn-glyceryl-L-cysteinyl-[lipoprotein] + a glycerophospholipid = N-acyl-S-1,2-diacyl-sn-glyceryl-L-cysteinyl-[lipoprotein] + a 2-acyl-sn-glycero-3-phospholipid + H(+)</text>
        <dbReference type="Rhea" id="RHEA:48228"/>
        <dbReference type="Rhea" id="RHEA-COMP:14681"/>
        <dbReference type="Rhea" id="RHEA-COMP:14684"/>
        <dbReference type="ChEBI" id="CHEBI:15378"/>
        <dbReference type="ChEBI" id="CHEBI:136912"/>
        <dbReference type="ChEBI" id="CHEBI:140656"/>
        <dbReference type="ChEBI" id="CHEBI:140657"/>
        <dbReference type="ChEBI" id="CHEBI:140660"/>
        <dbReference type="EC" id="2.3.1.269"/>
    </reaction>
</comment>
<evidence type="ECO:0000256" key="5">
    <source>
        <dbReference type="ARBA" id="ARBA00022692"/>
    </source>
</evidence>
<feature type="transmembrane region" description="Helical" evidence="9">
    <location>
        <begin position="122"/>
        <end position="146"/>
    </location>
</feature>
<dbReference type="InterPro" id="IPR045378">
    <property type="entry name" value="LNT_N"/>
</dbReference>
<keyword evidence="12" id="KW-1185">Reference proteome</keyword>
<sequence length="535" mass="57605">MTRAPLSLSAGAVALAGACALWLGFPNDLASLPPLVLLWPVALAWLGVNAPDRGAALRRGWLCHLAGGTAALYWLTLPVHNVGGLPWALAVPCALFIAACLALAGSLFALAAHELRRRPPWLWAVVLGLCWFVLEDVFARVLGFPWLSLSGALAPWPLLVQGADVLGAYGLAGVWVGAALLCAATACRPPAQAAPPRGGRHAVLAGFALTALLLSYGALRLTATPLTADPSGPDSLDVLFVEGNVDQNQKWLPAMQRQTVELYLGLTYGALALRPEARPLVVWPETALPFFFENNPLLAPKVRELAARSQTPLLLGAPGMERRPGVREPDIYNRAFLLGPDGRTLAHYDKEHLVPFGEYLPSWLNWKFLEALLQGVGVYTEGTTTAPLHYRNLALGMLICYEGIFPWLAQDRAAQGANILVDISNDGWFGATPAARQHLYLTALRALEQNRWLLRGTNTGISAVVDPRGRLTLRGGQFRAQALWARAGLQTAPSPYHRLAPWLLPGGLLLLAGLWLWGPGRDARTARRRTPGAAA</sequence>
<feature type="transmembrane region" description="Helical" evidence="9">
    <location>
        <begin position="166"/>
        <end position="187"/>
    </location>
</feature>
<evidence type="ECO:0000256" key="8">
    <source>
        <dbReference type="ARBA" id="ARBA00023315"/>
    </source>
</evidence>
<dbReference type="GO" id="GO:0005886">
    <property type="term" value="C:plasma membrane"/>
    <property type="evidence" value="ECO:0007669"/>
    <property type="project" value="UniProtKB-SubCell"/>
</dbReference>
<dbReference type="Pfam" id="PF20154">
    <property type="entry name" value="LNT_N"/>
    <property type="match status" value="1"/>
</dbReference>
<dbReference type="PROSITE" id="PS50263">
    <property type="entry name" value="CN_HYDROLASE"/>
    <property type="match status" value="1"/>
</dbReference>
<dbReference type="AlphaFoldDB" id="A0A6H3FC60"/>
<name>A0A6H3FC60_9BACT</name>
<evidence type="ECO:0000313" key="12">
    <source>
        <dbReference type="Proteomes" id="UP000292919"/>
    </source>
</evidence>
<evidence type="ECO:0000256" key="4">
    <source>
        <dbReference type="ARBA" id="ARBA00022679"/>
    </source>
</evidence>
<dbReference type="SUPFAM" id="SSF56317">
    <property type="entry name" value="Carbon-nitrogen hydrolase"/>
    <property type="match status" value="1"/>
</dbReference>
<proteinExistence type="inferred from homology"/>
<dbReference type="GO" id="GO:0042158">
    <property type="term" value="P:lipoprotein biosynthetic process"/>
    <property type="evidence" value="ECO:0007669"/>
    <property type="project" value="UniProtKB-UniRule"/>
</dbReference>
<evidence type="ECO:0000256" key="2">
    <source>
        <dbReference type="ARBA" id="ARBA00010065"/>
    </source>
</evidence>
<dbReference type="UniPathway" id="UPA00666"/>
<keyword evidence="7 9" id="KW-0472">Membrane</keyword>
<dbReference type="RefSeq" id="WP_118229552.1">
    <property type="nucleotide sequence ID" value="NZ_JAQDZC010000013.1"/>
</dbReference>
<comment type="similarity">
    <text evidence="2 9">Belongs to the CN hydrolase family. Apolipoprotein N-acyltransferase subfamily.</text>
</comment>
<organism evidence="11 12">
    <name type="scientific">Desulfovibrio legallii</name>
    <dbReference type="NCBI Taxonomy" id="571438"/>
    <lineage>
        <taxon>Bacteria</taxon>
        <taxon>Pseudomonadati</taxon>
        <taxon>Thermodesulfobacteriota</taxon>
        <taxon>Desulfovibrionia</taxon>
        <taxon>Desulfovibrionales</taxon>
        <taxon>Desulfovibrionaceae</taxon>
        <taxon>Desulfovibrio</taxon>
    </lineage>
</organism>
<dbReference type="InterPro" id="IPR004563">
    <property type="entry name" value="Apolipo_AcylTrfase"/>
</dbReference>